<reference evidence="9" key="1">
    <citation type="submission" date="2022-03" db="EMBL/GenBank/DDBJ databases">
        <title>Complete genome sequence of Caldinitratiruptor microaerophilus.</title>
        <authorList>
            <person name="Mukaiyama R."/>
            <person name="Nishiyama T."/>
            <person name="Ueda K."/>
        </authorList>
    </citation>
    <scope>NUCLEOTIDE SEQUENCE</scope>
    <source>
        <strain evidence="9">JCM 16183</strain>
    </source>
</reference>
<feature type="domain" description="PhoU" evidence="8">
    <location>
        <begin position="17"/>
        <end position="104"/>
    </location>
</feature>
<dbReference type="InterPro" id="IPR026022">
    <property type="entry name" value="PhoU_dom"/>
</dbReference>
<dbReference type="GO" id="GO:0045936">
    <property type="term" value="P:negative regulation of phosphate metabolic process"/>
    <property type="evidence" value="ECO:0007669"/>
    <property type="project" value="InterPro"/>
</dbReference>
<dbReference type="NCBIfam" id="TIGR02135">
    <property type="entry name" value="phoU_full"/>
    <property type="match status" value="1"/>
</dbReference>
<name>A0AA35CHH7_9FIRM</name>
<evidence type="ECO:0000259" key="8">
    <source>
        <dbReference type="Pfam" id="PF01895"/>
    </source>
</evidence>
<dbReference type="RefSeq" id="WP_264843185.1">
    <property type="nucleotide sequence ID" value="NZ_AP025628.1"/>
</dbReference>
<keyword evidence="5 7" id="KW-0963">Cytoplasm</keyword>
<comment type="subcellular location">
    <subcellularLocation>
        <location evidence="1 7">Cytoplasm</location>
    </subcellularLocation>
</comment>
<evidence type="ECO:0000256" key="6">
    <source>
        <dbReference type="ARBA" id="ARBA00022592"/>
    </source>
</evidence>
<sequence length="218" mass="24680">MTRQSFHQELADLRRDLARMGTRVEEAIAGALRSLIQRDTALAQQVIDGDDAIDAMELEIEERCLTLVALQQPMASDLRVIGATLKAITDLERLADHAVDIARITIRLGDQPFIKPLIDIPRMGEIAQGMVRDALTAYIRQDADLAYDMIKRDHELDHLYRQIFDELVPIMGRDPSTVPQAAQLLFVAMHLERIGDHATNIGEWVIYMVTGERRELNE</sequence>
<dbReference type="Gene3D" id="1.20.58.220">
    <property type="entry name" value="Phosphate transport system protein phou homolog 2, domain 2"/>
    <property type="match status" value="1"/>
</dbReference>
<evidence type="ECO:0000256" key="7">
    <source>
        <dbReference type="PIRNR" id="PIRNR003107"/>
    </source>
</evidence>
<dbReference type="Proteomes" id="UP001163687">
    <property type="component" value="Chromosome"/>
</dbReference>
<evidence type="ECO:0000256" key="5">
    <source>
        <dbReference type="ARBA" id="ARBA00022490"/>
    </source>
</evidence>
<dbReference type="EMBL" id="AP025628">
    <property type="protein sequence ID" value="BDG59069.1"/>
    <property type="molecule type" value="Genomic_DNA"/>
</dbReference>
<evidence type="ECO:0000256" key="1">
    <source>
        <dbReference type="ARBA" id="ARBA00004496"/>
    </source>
</evidence>
<dbReference type="SUPFAM" id="SSF109755">
    <property type="entry name" value="PhoU-like"/>
    <property type="match status" value="1"/>
</dbReference>
<keyword evidence="10" id="KW-1185">Reference proteome</keyword>
<dbReference type="InterPro" id="IPR038078">
    <property type="entry name" value="PhoU-like_sf"/>
</dbReference>
<keyword evidence="6 7" id="KW-0592">Phosphate transport</keyword>
<evidence type="ECO:0000256" key="3">
    <source>
        <dbReference type="ARBA" id="ARBA00011738"/>
    </source>
</evidence>
<dbReference type="FunFam" id="1.20.58.220:FF:000004">
    <property type="entry name" value="Phosphate-specific transport system accessory protein PhoU"/>
    <property type="match status" value="1"/>
</dbReference>
<organism evidence="9 10">
    <name type="scientific">Caldinitratiruptor microaerophilus</name>
    <dbReference type="NCBI Taxonomy" id="671077"/>
    <lineage>
        <taxon>Bacteria</taxon>
        <taxon>Bacillati</taxon>
        <taxon>Bacillota</taxon>
        <taxon>Clostridia</taxon>
        <taxon>Eubacteriales</taxon>
        <taxon>Symbiobacteriaceae</taxon>
        <taxon>Caldinitratiruptor</taxon>
    </lineage>
</organism>
<dbReference type="KEGG" id="cmic:caldi_01590"/>
<evidence type="ECO:0000256" key="4">
    <source>
        <dbReference type="ARBA" id="ARBA00022448"/>
    </source>
</evidence>
<keyword evidence="4 7" id="KW-0813">Transport</keyword>
<dbReference type="PANTHER" id="PTHR42930:SF3">
    <property type="entry name" value="PHOSPHATE-SPECIFIC TRANSPORT SYSTEM ACCESSORY PROTEIN PHOU"/>
    <property type="match status" value="1"/>
</dbReference>
<evidence type="ECO:0000256" key="2">
    <source>
        <dbReference type="ARBA" id="ARBA00008107"/>
    </source>
</evidence>
<comment type="subunit">
    <text evidence="3 7">Homodimer.</text>
</comment>
<dbReference type="PIRSF" id="PIRSF003107">
    <property type="entry name" value="PhoU"/>
    <property type="match status" value="1"/>
</dbReference>
<dbReference type="GO" id="GO:0006817">
    <property type="term" value="P:phosphate ion transport"/>
    <property type="evidence" value="ECO:0007669"/>
    <property type="project" value="UniProtKB-KW"/>
</dbReference>
<proteinExistence type="inferred from homology"/>
<evidence type="ECO:0000313" key="9">
    <source>
        <dbReference type="EMBL" id="BDG59069.1"/>
    </source>
</evidence>
<dbReference type="Pfam" id="PF01895">
    <property type="entry name" value="PhoU"/>
    <property type="match status" value="2"/>
</dbReference>
<dbReference type="GO" id="GO:0030643">
    <property type="term" value="P:intracellular phosphate ion homeostasis"/>
    <property type="evidence" value="ECO:0007669"/>
    <property type="project" value="InterPro"/>
</dbReference>
<dbReference type="AlphaFoldDB" id="A0AA35CHH7"/>
<dbReference type="InterPro" id="IPR028366">
    <property type="entry name" value="PhoU"/>
</dbReference>
<feature type="domain" description="PhoU" evidence="8">
    <location>
        <begin position="120"/>
        <end position="205"/>
    </location>
</feature>
<accession>A0AA35CHH7</accession>
<gene>
    <name evidence="9" type="ORF">caldi_01590</name>
</gene>
<protein>
    <recommendedName>
        <fullName evidence="7">Phosphate-specific transport system accessory protein PhoU</fullName>
    </recommendedName>
</protein>
<comment type="function">
    <text evidence="7">Plays a role in the regulation of phosphate uptake.</text>
</comment>
<evidence type="ECO:0000313" key="10">
    <source>
        <dbReference type="Proteomes" id="UP001163687"/>
    </source>
</evidence>
<dbReference type="PANTHER" id="PTHR42930">
    <property type="entry name" value="PHOSPHATE-SPECIFIC TRANSPORT SYSTEM ACCESSORY PROTEIN PHOU"/>
    <property type="match status" value="1"/>
</dbReference>
<dbReference type="GO" id="GO:0005737">
    <property type="term" value="C:cytoplasm"/>
    <property type="evidence" value="ECO:0007669"/>
    <property type="project" value="UniProtKB-SubCell"/>
</dbReference>
<comment type="similarity">
    <text evidence="2 7">Belongs to the PhoU family.</text>
</comment>